<dbReference type="PROSITE" id="PS51192">
    <property type="entry name" value="HELICASE_ATP_BIND_1"/>
    <property type="match status" value="1"/>
</dbReference>
<dbReference type="SMART" id="SM01058">
    <property type="entry name" value="CarD_TRCF"/>
    <property type="match status" value="1"/>
</dbReference>
<keyword evidence="8 9" id="KW-0234">DNA repair</keyword>
<dbReference type="InterPro" id="IPR036101">
    <property type="entry name" value="CarD-like/TRCF_RID_sf"/>
</dbReference>
<reference evidence="13" key="1">
    <citation type="submission" date="2023-08" db="EMBL/GenBank/DDBJ databases">
        <title>Rhodospirillaceae gen. nov., a novel taxon isolated from the Yangtze River Yuezi River estuary sludge.</title>
        <authorList>
            <person name="Ruan L."/>
        </authorList>
    </citation>
    <scope>NUCLEOTIDE SEQUENCE [LARGE SCALE GENOMIC DNA]</scope>
    <source>
        <strain evidence="13">R-7</strain>
    </source>
</reference>
<dbReference type="SMART" id="SM00982">
    <property type="entry name" value="TRCF"/>
    <property type="match status" value="1"/>
</dbReference>
<dbReference type="Gene3D" id="3.90.1150.50">
    <property type="entry name" value="Transcription-repair-coupling factor, D7 domain"/>
    <property type="match status" value="1"/>
</dbReference>
<dbReference type="Gene3D" id="3.40.50.300">
    <property type="entry name" value="P-loop containing nucleotide triphosphate hydrolases"/>
    <property type="match status" value="2"/>
</dbReference>
<keyword evidence="4 9" id="KW-0378">Hydrolase</keyword>
<dbReference type="InterPro" id="IPR003711">
    <property type="entry name" value="CarD-like/TRCF_RID"/>
</dbReference>
<keyword evidence="3 9" id="KW-0227">DNA damage</keyword>
<dbReference type="Pfam" id="PF00271">
    <property type="entry name" value="Helicase_C"/>
    <property type="match status" value="1"/>
</dbReference>
<evidence type="ECO:0000256" key="2">
    <source>
        <dbReference type="ARBA" id="ARBA00022741"/>
    </source>
</evidence>
<evidence type="ECO:0000313" key="13">
    <source>
        <dbReference type="Proteomes" id="UP001230156"/>
    </source>
</evidence>
<dbReference type="SUPFAM" id="SSF143517">
    <property type="entry name" value="TRCF domain-like"/>
    <property type="match status" value="1"/>
</dbReference>
<dbReference type="Gene3D" id="3.30.2060.10">
    <property type="entry name" value="Penicillin-binding protein 1b domain"/>
    <property type="match status" value="1"/>
</dbReference>
<feature type="domain" description="Helicase C-terminal" evidence="11">
    <location>
        <begin position="808"/>
        <end position="962"/>
    </location>
</feature>
<evidence type="ECO:0000256" key="7">
    <source>
        <dbReference type="ARBA" id="ARBA00023125"/>
    </source>
</evidence>
<dbReference type="SUPFAM" id="SSF52540">
    <property type="entry name" value="P-loop containing nucleoside triphosphate hydrolases"/>
    <property type="match status" value="4"/>
</dbReference>
<dbReference type="SMART" id="SM00490">
    <property type="entry name" value="HELICc"/>
    <property type="match status" value="1"/>
</dbReference>
<evidence type="ECO:0000259" key="11">
    <source>
        <dbReference type="PROSITE" id="PS51194"/>
    </source>
</evidence>
<dbReference type="Pfam" id="PF03461">
    <property type="entry name" value="TRCF"/>
    <property type="match status" value="1"/>
</dbReference>
<keyword evidence="13" id="KW-1185">Reference proteome</keyword>
<accession>A0ABU0YJU8</accession>
<evidence type="ECO:0000313" key="12">
    <source>
        <dbReference type="EMBL" id="MDQ7247986.1"/>
    </source>
</evidence>
<dbReference type="SUPFAM" id="SSF141259">
    <property type="entry name" value="CarD-like"/>
    <property type="match status" value="1"/>
</dbReference>
<dbReference type="InterPro" id="IPR001650">
    <property type="entry name" value="Helicase_C-like"/>
</dbReference>
<evidence type="ECO:0000256" key="3">
    <source>
        <dbReference type="ARBA" id="ARBA00022763"/>
    </source>
</evidence>
<dbReference type="Gene3D" id="3.40.50.11180">
    <property type="match status" value="1"/>
</dbReference>
<gene>
    <name evidence="9 12" type="primary">mfd</name>
    <name evidence="12" type="ORF">Q8A70_09930</name>
</gene>
<dbReference type="Pfam" id="PF02559">
    <property type="entry name" value="CarD_TRCF_RID"/>
    <property type="match status" value="1"/>
</dbReference>
<dbReference type="CDD" id="cd17991">
    <property type="entry name" value="DEXHc_TRCF"/>
    <property type="match status" value="1"/>
</dbReference>
<comment type="caution">
    <text evidence="12">The sequence shown here is derived from an EMBL/GenBank/DDBJ whole genome shotgun (WGS) entry which is preliminary data.</text>
</comment>
<dbReference type="Pfam" id="PF17757">
    <property type="entry name" value="UvrB_inter"/>
    <property type="match status" value="1"/>
</dbReference>
<name>A0ABU0YJU8_9PROT</name>
<keyword evidence="2 9" id="KW-0547">Nucleotide-binding</keyword>
<dbReference type="InterPro" id="IPR041471">
    <property type="entry name" value="UvrB_inter"/>
</dbReference>
<dbReference type="InterPro" id="IPR004576">
    <property type="entry name" value="Mfd"/>
</dbReference>
<evidence type="ECO:0000256" key="5">
    <source>
        <dbReference type="ARBA" id="ARBA00022806"/>
    </source>
</evidence>
<evidence type="ECO:0000256" key="8">
    <source>
        <dbReference type="ARBA" id="ARBA00023204"/>
    </source>
</evidence>
<dbReference type="PANTHER" id="PTHR47964:SF1">
    <property type="entry name" value="ATP-DEPENDENT DNA HELICASE HOMOLOG RECG, CHLOROPLASTIC"/>
    <property type="match status" value="1"/>
</dbReference>
<feature type="domain" description="Helicase ATP-binding" evidence="10">
    <location>
        <begin position="626"/>
        <end position="787"/>
    </location>
</feature>
<evidence type="ECO:0000259" key="10">
    <source>
        <dbReference type="PROSITE" id="PS51192"/>
    </source>
</evidence>
<dbReference type="InterPro" id="IPR011545">
    <property type="entry name" value="DEAD/DEAH_box_helicase_dom"/>
</dbReference>
<proteinExistence type="inferred from homology"/>
<organism evidence="12 13">
    <name type="scientific">Dongia sedimenti</name>
    <dbReference type="NCBI Taxonomy" id="3064282"/>
    <lineage>
        <taxon>Bacteria</taxon>
        <taxon>Pseudomonadati</taxon>
        <taxon>Pseudomonadota</taxon>
        <taxon>Alphaproteobacteria</taxon>
        <taxon>Rhodospirillales</taxon>
        <taxon>Dongiaceae</taxon>
        <taxon>Dongia</taxon>
    </lineage>
</organism>
<dbReference type="SMART" id="SM00487">
    <property type="entry name" value="DEXDc"/>
    <property type="match status" value="1"/>
</dbReference>
<comment type="similarity">
    <text evidence="9">In the C-terminal section; belongs to the helicase family. RecG subfamily.</text>
</comment>
<dbReference type="HAMAP" id="MF_00969">
    <property type="entry name" value="TRCF"/>
    <property type="match status" value="1"/>
</dbReference>
<dbReference type="Proteomes" id="UP001230156">
    <property type="component" value="Unassembled WGS sequence"/>
</dbReference>
<protein>
    <recommendedName>
        <fullName evidence="9">Transcription-repair-coupling factor</fullName>
        <shortName evidence="9">TRCF</shortName>
        <ecNumber evidence="9">3.6.4.-</ecNumber>
    </recommendedName>
</protein>
<dbReference type="NCBIfam" id="TIGR00580">
    <property type="entry name" value="mfd"/>
    <property type="match status" value="1"/>
</dbReference>
<keyword evidence="1 9" id="KW-0963">Cytoplasm</keyword>
<dbReference type="InterPro" id="IPR037235">
    <property type="entry name" value="TRCF-like_C_D7"/>
</dbReference>
<dbReference type="PROSITE" id="PS51194">
    <property type="entry name" value="HELICASE_CTER"/>
    <property type="match status" value="1"/>
</dbReference>
<dbReference type="PANTHER" id="PTHR47964">
    <property type="entry name" value="ATP-DEPENDENT DNA HELICASE HOMOLOG RECG, CHLOROPLASTIC"/>
    <property type="match status" value="1"/>
</dbReference>
<keyword evidence="6 9" id="KW-0067">ATP-binding</keyword>
<dbReference type="InterPro" id="IPR014001">
    <property type="entry name" value="Helicase_ATP-bd"/>
</dbReference>
<keyword evidence="7 9" id="KW-0238">DNA-binding</keyword>
<evidence type="ECO:0000256" key="1">
    <source>
        <dbReference type="ARBA" id="ARBA00022490"/>
    </source>
</evidence>
<sequence>MKKLPFDLPAFGRLDVGGVPEGRDAQLIAALAEAHPGGVLHVAVDDVRLQRLVDALEFFAPRQRVVAFPAWDCLPYDRVSPHRDILARRVDALTDLAYAPAEAPKPIVVTTVSAILQRVPAPGTFAAAAQELKRGQTLSQQQLIEYLLGNGYTRSGTVGEPGEFAVRGGIVDLYAPGAANPLRVDFFGDEVEDIRLFDALSQRSLEKLERFVLKPVNEVTLNPAAIERFRTNYRNEFGNVSEDPLYEAISAGRQYPGMEHWLPLFLPDLVPLTRYLPEAVLTLDHQFEEAKTARLETIADFYQARTDLQRAERESGAAPYKPLQPGKLYLNENGWHQMLKSRPVLAFNHHRHPESAGWADAGGRAGLSFAEARTNPDINLYDAVAQKLRPELASGRRVLLTASSAGAIERLSGLLKDHGLPAPRPVEHADDLAGLESGVVARSVLNFPTGFSADDLLVVTEQDILGDRMTRAISRKKKSETFLAELSNFHAGDYVVHNDHGIGRYERLETLDVGGAPHDCLRVVYEGNDKLFVPVENIEVLSRYGGEDAIVALDKLGSAAWQNRKARVKQRIRDIAQQLMKIAAQRAIRETEPMLRPEGLYDEFCARFPYAETEDQLRAIDEVLGDLGSGKPMDRLVCGDVGFGKTEVALRAAFTVAMGGRQVAVVTPTTLLCRQHFRNFSERFKGFPVQVRQLSRLVGTKEAAETKAALKEGKVDIVIGTHAVLAKSVEFSDLGLVIVDEEQHFGVTQKERLKELRGDIHVLTLTATPIPRTLQLALTGIREMSLITTPPVDRLAIRTFVLPYDPVIVREAILREQFRGGQIFYVCPRIEDLDMLAERIRRLVPEIKLVVAHGRMSPTQLEAAMTAFYDRQYDILLSTNIIESGLDIPNANTMIMHRADMFGLAQLYQLRGRIGRAKLRGYAYLTTPPGKALTADAERRLEVMQTLDQLGAGFTLASHDLDIRGAGNLLGDEQSGHVREVGIELYQQLLEEAVREARGDRQAAQRDWQPQINIGTSVLIPENYVTDLSVRLGLYRRIAVLESDEEAEAFAAELIDRFGPLPVEVENLLGIVAIKRLCRKAGVEKVEAGPKGAVLQFRHNKFARPEKLVGFITKHARLFSIRPDQRLVCKQDWPEPKSRVSGVEKLMKNLAALAA</sequence>
<keyword evidence="5" id="KW-0347">Helicase</keyword>
<evidence type="ECO:0000256" key="6">
    <source>
        <dbReference type="ARBA" id="ARBA00022840"/>
    </source>
</evidence>
<comment type="function">
    <text evidence="9">Couples transcription and DNA repair by recognizing RNA polymerase (RNAP) stalled at DNA lesions. Mediates ATP-dependent release of RNAP and its truncated transcript from the DNA, and recruitment of nucleotide excision repair machinery to the damaged site.</text>
</comment>
<evidence type="ECO:0000256" key="4">
    <source>
        <dbReference type="ARBA" id="ARBA00022801"/>
    </source>
</evidence>
<comment type="subcellular location">
    <subcellularLocation>
        <location evidence="9">Cytoplasm</location>
    </subcellularLocation>
</comment>
<dbReference type="InterPro" id="IPR005118">
    <property type="entry name" value="TRCF_C"/>
</dbReference>
<comment type="similarity">
    <text evidence="9">In the N-terminal section; belongs to the UvrB family.</text>
</comment>
<dbReference type="InterPro" id="IPR027417">
    <property type="entry name" value="P-loop_NTPase"/>
</dbReference>
<dbReference type="RefSeq" id="WP_379955431.1">
    <property type="nucleotide sequence ID" value="NZ_JAUYVI010000003.1"/>
</dbReference>
<evidence type="ECO:0000256" key="9">
    <source>
        <dbReference type="HAMAP-Rule" id="MF_00969"/>
    </source>
</evidence>
<dbReference type="InterPro" id="IPR047112">
    <property type="entry name" value="RecG/Mfd"/>
</dbReference>
<dbReference type="Gene3D" id="2.40.10.170">
    <property type="match status" value="1"/>
</dbReference>
<dbReference type="EC" id="3.6.4.-" evidence="9"/>
<dbReference type="EMBL" id="JAUYVI010000003">
    <property type="protein sequence ID" value="MDQ7247986.1"/>
    <property type="molecule type" value="Genomic_DNA"/>
</dbReference>
<dbReference type="Pfam" id="PF00270">
    <property type="entry name" value="DEAD"/>
    <property type="match status" value="1"/>
</dbReference>